<dbReference type="Pfam" id="PF08541">
    <property type="entry name" value="ACP_syn_III_C"/>
    <property type="match status" value="1"/>
</dbReference>
<dbReference type="Pfam" id="PF08545">
    <property type="entry name" value="ACP_syn_III"/>
    <property type="match status" value="1"/>
</dbReference>
<dbReference type="AlphaFoldDB" id="A0A9Q9IA87"/>
<dbReference type="EC" id="2.3.1.180" evidence="9"/>
<keyword evidence="13" id="KW-1185">Reference proteome</keyword>
<dbReference type="OrthoDB" id="9815506at2"/>
<dbReference type="GO" id="GO:0033818">
    <property type="term" value="F:beta-ketoacyl-acyl-carrier-protein synthase III activity"/>
    <property type="evidence" value="ECO:0007669"/>
    <property type="project" value="UniProtKB-UniRule"/>
</dbReference>
<evidence type="ECO:0000313" key="12">
    <source>
        <dbReference type="EMBL" id="UWZ50720.1"/>
    </source>
</evidence>
<evidence type="ECO:0000256" key="9">
    <source>
        <dbReference type="HAMAP-Rule" id="MF_01815"/>
    </source>
</evidence>
<feature type="region of interest" description="ACP-binding" evidence="9">
    <location>
        <begin position="255"/>
        <end position="259"/>
    </location>
</feature>
<keyword evidence="6 9" id="KW-0443">Lipid metabolism</keyword>
<dbReference type="Gene3D" id="3.40.47.10">
    <property type="match status" value="1"/>
</dbReference>
<keyword evidence="2 9" id="KW-0963">Cytoplasm</keyword>
<accession>A0A9Q9IA87</accession>
<name>A0A9Q9IA87_9ACTN</name>
<comment type="similarity">
    <text evidence="1 9">Belongs to the thiolase-like superfamily. FabH family.</text>
</comment>
<keyword evidence="4 9" id="KW-0808">Transferase</keyword>
<evidence type="ECO:0000256" key="3">
    <source>
        <dbReference type="ARBA" id="ARBA00022516"/>
    </source>
</evidence>
<feature type="active site" evidence="9">
    <location>
        <position position="254"/>
    </location>
</feature>
<dbReference type="HAMAP" id="MF_01815">
    <property type="entry name" value="FabH"/>
    <property type="match status" value="1"/>
</dbReference>
<evidence type="ECO:0000256" key="2">
    <source>
        <dbReference type="ARBA" id="ARBA00022490"/>
    </source>
</evidence>
<keyword evidence="8 9" id="KW-0012">Acyltransferase</keyword>
<comment type="subunit">
    <text evidence="9">Homodimer.</text>
</comment>
<dbReference type="Proteomes" id="UP001058003">
    <property type="component" value="Chromosome"/>
</dbReference>
<dbReference type="PANTHER" id="PTHR34069:SF2">
    <property type="entry name" value="BETA-KETOACYL-[ACYL-CARRIER-PROTEIN] SYNTHASE III"/>
    <property type="match status" value="1"/>
</dbReference>
<dbReference type="KEGG" id="daur:Daura_28305"/>
<proteinExistence type="inferred from homology"/>
<dbReference type="CDD" id="cd00830">
    <property type="entry name" value="KAS_III"/>
    <property type="match status" value="1"/>
</dbReference>
<dbReference type="InterPro" id="IPR013747">
    <property type="entry name" value="ACP_syn_III_C"/>
</dbReference>
<evidence type="ECO:0000256" key="1">
    <source>
        <dbReference type="ARBA" id="ARBA00008642"/>
    </source>
</evidence>
<dbReference type="NCBIfam" id="TIGR00747">
    <property type="entry name" value="fabH"/>
    <property type="match status" value="1"/>
</dbReference>
<evidence type="ECO:0000313" key="13">
    <source>
        <dbReference type="Proteomes" id="UP001058003"/>
    </source>
</evidence>
<dbReference type="GO" id="GO:0004315">
    <property type="term" value="F:3-oxoacyl-[acyl-carrier-protein] synthase activity"/>
    <property type="evidence" value="ECO:0007669"/>
    <property type="project" value="InterPro"/>
</dbReference>
<evidence type="ECO:0000259" key="10">
    <source>
        <dbReference type="Pfam" id="PF08541"/>
    </source>
</evidence>
<organism evidence="12 13">
    <name type="scientific">Dactylosporangium aurantiacum</name>
    <dbReference type="NCBI Taxonomy" id="35754"/>
    <lineage>
        <taxon>Bacteria</taxon>
        <taxon>Bacillati</taxon>
        <taxon>Actinomycetota</taxon>
        <taxon>Actinomycetes</taxon>
        <taxon>Micromonosporales</taxon>
        <taxon>Micromonosporaceae</taxon>
        <taxon>Dactylosporangium</taxon>
    </lineage>
</organism>
<feature type="active site" evidence="9">
    <location>
        <position position="284"/>
    </location>
</feature>
<comment type="catalytic activity">
    <reaction evidence="9">
        <text>malonyl-[ACP] + acetyl-CoA + H(+) = 3-oxobutanoyl-[ACP] + CO2 + CoA</text>
        <dbReference type="Rhea" id="RHEA:12080"/>
        <dbReference type="Rhea" id="RHEA-COMP:9623"/>
        <dbReference type="Rhea" id="RHEA-COMP:9625"/>
        <dbReference type="ChEBI" id="CHEBI:15378"/>
        <dbReference type="ChEBI" id="CHEBI:16526"/>
        <dbReference type="ChEBI" id="CHEBI:57287"/>
        <dbReference type="ChEBI" id="CHEBI:57288"/>
        <dbReference type="ChEBI" id="CHEBI:78449"/>
        <dbReference type="ChEBI" id="CHEBI:78450"/>
        <dbReference type="EC" id="2.3.1.180"/>
    </reaction>
</comment>
<dbReference type="GO" id="GO:0005737">
    <property type="term" value="C:cytoplasm"/>
    <property type="evidence" value="ECO:0007669"/>
    <property type="project" value="UniProtKB-SubCell"/>
</dbReference>
<dbReference type="PANTHER" id="PTHR34069">
    <property type="entry name" value="3-OXOACYL-[ACYL-CARRIER-PROTEIN] SYNTHASE 3"/>
    <property type="match status" value="1"/>
</dbReference>
<comment type="domain">
    <text evidence="9">The last Arg residue of the ACP-binding site is essential for the weak association between ACP/AcpP and FabH.</text>
</comment>
<keyword evidence="7 9" id="KW-0275">Fatty acid biosynthesis</keyword>
<gene>
    <name evidence="9" type="primary">fabH</name>
    <name evidence="12" type="ORF">Daura_28305</name>
</gene>
<evidence type="ECO:0000256" key="8">
    <source>
        <dbReference type="ARBA" id="ARBA00023315"/>
    </source>
</evidence>
<dbReference type="SUPFAM" id="SSF53901">
    <property type="entry name" value="Thiolase-like"/>
    <property type="match status" value="1"/>
</dbReference>
<dbReference type="InterPro" id="IPR013751">
    <property type="entry name" value="ACP_syn_III_N"/>
</dbReference>
<comment type="subcellular location">
    <subcellularLocation>
        <location evidence="9">Cytoplasm</location>
    </subcellularLocation>
</comment>
<evidence type="ECO:0000259" key="11">
    <source>
        <dbReference type="Pfam" id="PF08545"/>
    </source>
</evidence>
<keyword evidence="5 9" id="KW-0276">Fatty acid metabolism</keyword>
<evidence type="ECO:0000256" key="4">
    <source>
        <dbReference type="ARBA" id="ARBA00022679"/>
    </source>
</evidence>
<evidence type="ECO:0000256" key="6">
    <source>
        <dbReference type="ARBA" id="ARBA00023098"/>
    </source>
</evidence>
<sequence length="330" mass="34118">MSPTAVLTGIGGYVPPRRVTNEELAQSLGTNDEWIRSRTGIQQRHWADAGTVTGDLAAEAGERALKSAGVRDVDLVVLATSTGNQPMPATAPEVAANLGLGQVAAYDVSAACAGFVYALTAAAGAIAIGAAERVLVIGADLWSTRLDPADRSTAIIFGDGAGAAVLRAGTAGEAGSLLGFDAGSDGDRRALAVVPGGGSRQRSHPHAPELANEYLTMRGRDLFTQAVEHMAGSSQRLLGRVGWTGADVDWCVAHQANIRILHTVADVLRMPRERMLSNVDHVGNTSAASIPLLLSEATADGRLEAGDRVVLTAFGGGLSWASTALIWPDL</sequence>
<dbReference type="GO" id="GO:0044550">
    <property type="term" value="P:secondary metabolite biosynthetic process"/>
    <property type="evidence" value="ECO:0007669"/>
    <property type="project" value="TreeGrafter"/>
</dbReference>
<feature type="domain" description="Beta-ketoacyl-[acyl-carrier-protein] synthase III N-terminal" evidence="11">
    <location>
        <begin position="106"/>
        <end position="186"/>
    </location>
</feature>
<dbReference type="RefSeq" id="WP_033360464.1">
    <property type="nucleotide sequence ID" value="NZ_CP073767.1"/>
</dbReference>
<keyword evidence="9" id="KW-0511">Multifunctional enzyme</keyword>
<keyword evidence="3 9" id="KW-0444">Lipid biosynthesis</keyword>
<dbReference type="NCBIfam" id="NF006829">
    <property type="entry name" value="PRK09352.1"/>
    <property type="match status" value="1"/>
</dbReference>
<protein>
    <recommendedName>
        <fullName evidence="9">Beta-ketoacyl-[acyl-carrier-protein] synthase III</fullName>
        <shortName evidence="9">Beta-ketoacyl-ACP synthase III</shortName>
        <shortName evidence="9">KAS III</shortName>
        <ecNumber evidence="9">2.3.1.180</ecNumber>
    </recommendedName>
    <alternativeName>
        <fullName evidence="9">3-oxoacyl-[acyl-carrier-protein] synthase 3</fullName>
    </alternativeName>
    <alternativeName>
        <fullName evidence="9">3-oxoacyl-[acyl-carrier-protein] synthase III</fullName>
    </alternativeName>
</protein>
<dbReference type="EMBL" id="CP073767">
    <property type="protein sequence ID" value="UWZ50720.1"/>
    <property type="molecule type" value="Genomic_DNA"/>
</dbReference>
<dbReference type="GO" id="GO:0006633">
    <property type="term" value="P:fatty acid biosynthetic process"/>
    <property type="evidence" value="ECO:0007669"/>
    <property type="project" value="UniProtKB-UniRule"/>
</dbReference>
<evidence type="ECO:0000256" key="5">
    <source>
        <dbReference type="ARBA" id="ARBA00022832"/>
    </source>
</evidence>
<comment type="pathway">
    <text evidence="9">Lipid metabolism; fatty acid biosynthesis.</text>
</comment>
<evidence type="ECO:0000256" key="7">
    <source>
        <dbReference type="ARBA" id="ARBA00023160"/>
    </source>
</evidence>
<reference evidence="12" key="1">
    <citation type="submission" date="2021-04" db="EMBL/GenBank/DDBJ databases">
        <title>Dactylosporangium aurantiacum NRRL B-8018 full assembly.</title>
        <authorList>
            <person name="Hartkoorn R.C."/>
            <person name="Beaudoing E."/>
            <person name="Hot D."/>
        </authorList>
    </citation>
    <scope>NUCLEOTIDE SEQUENCE</scope>
    <source>
        <strain evidence="12">NRRL B-8018</strain>
    </source>
</reference>
<feature type="active site" evidence="9">
    <location>
        <position position="112"/>
    </location>
</feature>
<feature type="domain" description="Beta-ketoacyl-[acyl-carrier-protein] synthase III C-terminal" evidence="10">
    <location>
        <begin position="240"/>
        <end position="327"/>
    </location>
</feature>
<dbReference type="InterPro" id="IPR004655">
    <property type="entry name" value="FabH"/>
</dbReference>
<dbReference type="InterPro" id="IPR016039">
    <property type="entry name" value="Thiolase-like"/>
</dbReference>
<comment type="function">
    <text evidence="9">Catalyzes the condensation reaction of fatty acid synthesis by the addition to an acyl acceptor of two carbons from malonyl-ACP. Catalyzes the first condensation reaction which initiates fatty acid synthesis and may therefore play a role in governing the total rate of fatty acid production. Possesses both acetoacetyl-ACP synthase and acetyl transacylase activities. Its substrate specificity determines the biosynthesis of branched-chain and/or straight-chain of fatty acids.</text>
</comment>